<reference evidence="4" key="1">
    <citation type="submission" date="2019-08" db="EMBL/GenBank/DDBJ databases">
        <authorList>
            <person name="Kucharzyk K."/>
            <person name="Murdoch R.W."/>
            <person name="Higgins S."/>
            <person name="Loffler F."/>
        </authorList>
    </citation>
    <scope>NUCLEOTIDE SEQUENCE</scope>
</reference>
<dbReference type="SUPFAM" id="SSF52540">
    <property type="entry name" value="P-loop containing nucleoside triphosphate hydrolases"/>
    <property type="match status" value="1"/>
</dbReference>
<sequence>MVMMGRFPHVSRFAGLTSQDHSIVQTAMADVGILDKRKCLCSELSQGERQKVIIARALAQQPKLLLLDEPTAHLDVCNQYSILHLIKKLALKKEIAVVAVIHDINLAIQFSTNLLLLKDGQLLAYGRPAEVITAETLNKLYDMNFTLHCDAAATYVRPNLAE</sequence>
<keyword evidence="2" id="KW-1278">Translocase</keyword>
<dbReference type="EMBL" id="VSSQ01043982">
    <property type="protein sequence ID" value="MPM97758.1"/>
    <property type="molecule type" value="Genomic_DNA"/>
</dbReference>
<dbReference type="AlphaFoldDB" id="A0A645E9F1"/>
<organism evidence="4">
    <name type="scientific">bioreactor metagenome</name>
    <dbReference type="NCBI Taxonomy" id="1076179"/>
    <lineage>
        <taxon>unclassified sequences</taxon>
        <taxon>metagenomes</taxon>
        <taxon>ecological metagenomes</taxon>
    </lineage>
</organism>
<evidence type="ECO:0000256" key="1">
    <source>
        <dbReference type="ARBA" id="ARBA00022448"/>
    </source>
</evidence>
<proteinExistence type="predicted"/>
<gene>
    <name evidence="4" type="primary">fhuC_7</name>
    <name evidence="4" type="ORF">SDC9_144935</name>
</gene>
<dbReference type="Pfam" id="PF00005">
    <property type="entry name" value="ABC_tran"/>
    <property type="match status" value="1"/>
</dbReference>
<dbReference type="PANTHER" id="PTHR42794:SF1">
    <property type="entry name" value="HEMIN IMPORT ATP-BINDING PROTEIN HMUV"/>
    <property type="match status" value="1"/>
</dbReference>
<dbReference type="GO" id="GO:0016887">
    <property type="term" value="F:ATP hydrolysis activity"/>
    <property type="evidence" value="ECO:0007669"/>
    <property type="project" value="InterPro"/>
</dbReference>
<feature type="domain" description="ABC transporter" evidence="3">
    <location>
        <begin position="20"/>
        <end position="72"/>
    </location>
</feature>
<accession>A0A645E9F1</accession>
<keyword evidence="1" id="KW-0813">Transport</keyword>
<evidence type="ECO:0000313" key="4">
    <source>
        <dbReference type="EMBL" id="MPM97758.1"/>
    </source>
</evidence>
<keyword evidence="4" id="KW-0547">Nucleotide-binding</keyword>
<protein>
    <submittedName>
        <fullName evidence="4">Iron(3+)-hydroxamate import ATP-binding protein FhuC</fullName>
    </submittedName>
</protein>
<evidence type="ECO:0000256" key="2">
    <source>
        <dbReference type="ARBA" id="ARBA00022967"/>
    </source>
</evidence>
<dbReference type="GO" id="GO:0005524">
    <property type="term" value="F:ATP binding"/>
    <property type="evidence" value="ECO:0007669"/>
    <property type="project" value="UniProtKB-KW"/>
</dbReference>
<dbReference type="InterPro" id="IPR003439">
    <property type="entry name" value="ABC_transporter-like_ATP-bd"/>
</dbReference>
<keyword evidence="4" id="KW-0067">ATP-binding</keyword>
<evidence type="ECO:0000259" key="3">
    <source>
        <dbReference type="Pfam" id="PF00005"/>
    </source>
</evidence>
<dbReference type="InterPro" id="IPR027417">
    <property type="entry name" value="P-loop_NTPase"/>
</dbReference>
<name>A0A645E9F1_9ZZZZ</name>
<dbReference type="PANTHER" id="PTHR42794">
    <property type="entry name" value="HEMIN IMPORT ATP-BINDING PROTEIN HMUV"/>
    <property type="match status" value="1"/>
</dbReference>
<dbReference type="Gene3D" id="3.40.50.300">
    <property type="entry name" value="P-loop containing nucleotide triphosphate hydrolases"/>
    <property type="match status" value="1"/>
</dbReference>
<comment type="caution">
    <text evidence="4">The sequence shown here is derived from an EMBL/GenBank/DDBJ whole genome shotgun (WGS) entry which is preliminary data.</text>
</comment>